<dbReference type="OrthoDB" id="1188001at2"/>
<organism evidence="2 3">
    <name type="scientific">Seongchinamella sediminis</name>
    <dbReference type="NCBI Taxonomy" id="2283635"/>
    <lineage>
        <taxon>Bacteria</taxon>
        <taxon>Pseudomonadati</taxon>
        <taxon>Pseudomonadota</taxon>
        <taxon>Gammaproteobacteria</taxon>
        <taxon>Cellvibrionales</taxon>
        <taxon>Halieaceae</taxon>
        <taxon>Seongchinamella</taxon>
    </lineage>
</organism>
<dbReference type="InterPro" id="IPR016130">
    <property type="entry name" value="Tyr_Pase_AS"/>
</dbReference>
<evidence type="ECO:0000313" key="3">
    <source>
        <dbReference type="Proteomes" id="UP000265509"/>
    </source>
</evidence>
<dbReference type="InterPro" id="IPR029021">
    <property type="entry name" value="Prot-tyrosine_phosphatase-like"/>
</dbReference>
<evidence type="ECO:0000313" key="2">
    <source>
        <dbReference type="EMBL" id="RLQ21036.1"/>
    </source>
</evidence>
<dbReference type="RefSeq" id="WP_117955888.1">
    <property type="nucleotide sequence ID" value="NZ_QRAN01000016.1"/>
</dbReference>
<proteinExistence type="inferred from homology"/>
<dbReference type="PANTHER" id="PTHR31126:SF1">
    <property type="entry name" value="TYROSINE SPECIFIC PROTEIN PHOSPHATASES DOMAIN-CONTAINING PROTEIN"/>
    <property type="match status" value="1"/>
</dbReference>
<dbReference type="PANTHER" id="PTHR31126">
    <property type="entry name" value="TYROSINE-PROTEIN PHOSPHATASE"/>
    <property type="match status" value="1"/>
</dbReference>
<keyword evidence="3" id="KW-1185">Reference proteome</keyword>
<protein>
    <submittedName>
        <fullName evidence="2">Tyrosine-protein phosphatase</fullName>
    </submittedName>
</protein>
<dbReference type="EMBL" id="QRAN01000016">
    <property type="protein sequence ID" value="RLQ21036.1"/>
    <property type="molecule type" value="Genomic_DNA"/>
</dbReference>
<dbReference type="Pfam" id="PF13350">
    <property type="entry name" value="Y_phosphatase3"/>
    <property type="match status" value="1"/>
</dbReference>
<evidence type="ECO:0000256" key="1">
    <source>
        <dbReference type="ARBA" id="ARBA00009580"/>
    </source>
</evidence>
<dbReference type="SUPFAM" id="SSF52799">
    <property type="entry name" value="(Phosphotyrosine protein) phosphatases II"/>
    <property type="match status" value="1"/>
</dbReference>
<dbReference type="Gene3D" id="3.90.190.10">
    <property type="entry name" value="Protein tyrosine phosphatase superfamily"/>
    <property type="match status" value="1"/>
</dbReference>
<comment type="caution">
    <text evidence="2">The sequence shown here is derived from an EMBL/GenBank/DDBJ whole genome shotgun (WGS) entry which is preliminary data.</text>
</comment>
<name>A0A3L7DV90_9GAMM</name>
<dbReference type="GO" id="GO:0004721">
    <property type="term" value="F:phosphoprotein phosphatase activity"/>
    <property type="evidence" value="ECO:0007669"/>
    <property type="project" value="InterPro"/>
</dbReference>
<gene>
    <name evidence="2" type="ORF">DWB85_14145</name>
</gene>
<accession>A0A3L7DV90</accession>
<comment type="similarity">
    <text evidence="1">Belongs to the protein-tyrosine phosphatase family.</text>
</comment>
<sequence length="305" mass="33022">MNSEKGDSGDLSILPPIKRGCAIIAVPLSLWLTAPAADSAPEGYAVDTAEVTLPSSIGIAGRNFRDLGGYKTIDGHTLRQGVLYRSGNLSGLLPAEQTALAALGIRSICDFRTLAEREERPDPQLPGSHQVEGCQDDSLKTSLSSSFQKLLDMQSSGQEVDWRGIMIRNYSSMGGRYADSYRAMFAALLSDNAVPMLFHCTAGKDRTGVAAALVLSVLGVPRQTILEDYEASALDPVEWVGIDSKVYPKELVNQPALAIPDPTYIQAALEGIEEQYGSLDYYFHSVLGLNEADISILRNKLLTRR</sequence>
<dbReference type="PROSITE" id="PS00383">
    <property type="entry name" value="TYR_PHOSPHATASE_1"/>
    <property type="match status" value="1"/>
</dbReference>
<reference evidence="2 3" key="1">
    <citation type="submission" date="2018-07" db="EMBL/GenBank/DDBJ databases">
        <title>Halioglobus sp. genome submission.</title>
        <authorList>
            <person name="Ye M.-Q."/>
            <person name="Du Z.-J."/>
        </authorList>
    </citation>
    <scope>NUCLEOTIDE SEQUENCE [LARGE SCALE GENOMIC DNA]</scope>
    <source>
        <strain evidence="2 3">U0301</strain>
    </source>
</reference>
<dbReference type="InterPro" id="IPR026893">
    <property type="entry name" value="Tyr/Ser_Pase_IphP-type"/>
</dbReference>
<dbReference type="AlphaFoldDB" id="A0A3L7DV90"/>
<dbReference type="Proteomes" id="UP000265509">
    <property type="component" value="Unassembled WGS sequence"/>
</dbReference>